<dbReference type="NCBIfam" id="TIGR01907">
    <property type="entry name" value="casE_Cse3"/>
    <property type="match status" value="1"/>
</dbReference>
<dbReference type="EMBL" id="JAQQAL010000028">
    <property type="protein sequence ID" value="MDC7227597.1"/>
    <property type="molecule type" value="Genomic_DNA"/>
</dbReference>
<protein>
    <submittedName>
        <fullName evidence="1">Type I-E CRISPR-associated protein Cas6/Cse3/CasE</fullName>
    </submittedName>
</protein>
<dbReference type="AlphaFoldDB" id="A0AAJ1MKD9"/>
<evidence type="ECO:0000313" key="1">
    <source>
        <dbReference type="EMBL" id="MDC7227597.1"/>
    </source>
</evidence>
<accession>A0AAJ1MKD9</accession>
<dbReference type="Gene3D" id="3.30.70.1210">
    <property type="entry name" value="Crispr-associated protein, domain 2"/>
    <property type="match status" value="1"/>
</dbReference>
<dbReference type="SMART" id="SM01101">
    <property type="entry name" value="CRISPR_assoc"/>
    <property type="match status" value="1"/>
</dbReference>
<comment type="caution">
    <text evidence="1">The sequence shown here is derived from an EMBL/GenBank/DDBJ whole genome shotgun (WGS) entry which is preliminary data.</text>
</comment>
<sequence length="202" mass="23192">MYLTKINLSWYGRVDYYQIHKELWTLFPNREYENRPFLYRIEKTIPGYGAEILMQSVFKPEGDTENVSIVSTKEFTPKIKKGDILRFRLLGNPVKTIKDERGRQNSRGQVKSCRVPIISVNEQKAWIERKLIDAVKLDEIIINGAPPLIFYKKREKSRGKIQPILFDGIMTVENEQNLLDALEGGIGPAKAFGCGMLSLARA</sequence>
<organism evidence="1 2">
    <name type="scientific">Candidatus Thalassospirochaeta sargassi</name>
    <dbReference type="NCBI Taxonomy" id="3119039"/>
    <lineage>
        <taxon>Bacteria</taxon>
        <taxon>Pseudomonadati</taxon>
        <taxon>Spirochaetota</taxon>
        <taxon>Spirochaetia</taxon>
        <taxon>Spirochaetales</taxon>
        <taxon>Spirochaetaceae</taxon>
        <taxon>Candidatus Thalassospirochaeta</taxon>
    </lineage>
</organism>
<dbReference type="SUPFAM" id="SSF117987">
    <property type="entry name" value="CRISPR-associated protein"/>
    <property type="match status" value="2"/>
</dbReference>
<dbReference type="InterPro" id="IPR010179">
    <property type="entry name" value="CRISPR-assoc_prot_Cse3"/>
</dbReference>
<dbReference type="CDD" id="cd09727">
    <property type="entry name" value="Cas6_I-E"/>
    <property type="match status" value="1"/>
</dbReference>
<dbReference type="Proteomes" id="UP001221217">
    <property type="component" value="Unassembled WGS sequence"/>
</dbReference>
<evidence type="ECO:0000313" key="2">
    <source>
        <dbReference type="Proteomes" id="UP001221217"/>
    </source>
</evidence>
<dbReference type="Pfam" id="PF08798">
    <property type="entry name" value="CRISPR_assoc"/>
    <property type="match status" value="1"/>
</dbReference>
<name>A0AAJ1MKD9_9SPIO</name>
<gene>
    <name evidence="1" type="primary">cas6e</name>
    <name evidence="1" type="ORF">PQJ61_12600</name>
</gene>
<dbReference type="Gene3D" id="3.30.70.1200">
    <property type="entry name" value="Crispr-associated protein, domain 1"/>
    <property type="match status" value="1"/>
</dbReference>
<reference evidence="1 2" key="1">
    <citation type="submission" date="2022-12" db="EMBL/GenBank/DDBJ databases">
        <title>Metagenome assembled genome from gulf of manar.</title>
        <authorList>
            <person name="Kohli P."/>
            <person name="Pk S."/>
            <person name="Venkata Ramana C."/>
            <person name="Sasikala C."/>
        </authorList>
    </citation>
    <scope>NUCLEOTIDE SEQUENCE [LARGE SCALE GENOMIC DNA]</scope>
    <source>
        <strain evidence="1">JB008</strain>
    </source>
</reference>
<proteinExistence type="predicted"/>